<evidence type="ECO:0000313" key="1">
    <source>
        <dbReference type="EMBL" id="AEW20756.1"/>
    </source>
</evidence>
<organism evidence="1 2">
    <name type="scientific">Tannerella forsythia (strain ATCC 43037 / JCM 10827 / CCUG 21028 A / KCTC 5666 / FDC 338)</name>
    <name type="common">Bacteroides forsythus</name>
    <dbReference type="NCBI Taxonomy" id="203275"/>
    <lineage>
        <taxon>Bacteria</taxon>
        <taxon>Pseudomonadati</taxon>
        <taxon>Bacteroidota</taxon>
        <taxon>Bacteroidia</taxon>
        <taxon>Bacteroidales</taxon>
        <taxon>Tannerellaceae</taxon>
        <taxon>Tannerella</taxon>
    </lineage>
</organism>
<dbReference type="Proteomes" id="UP000005436">
    <property type="component" value="Chromosome"/>
</dbReference>
<reference evidence="2" key="1">
    <citation type="submission" date="2011-12" db="EMBL/GenBank/DDBJ databases">
        <title>Complete sequence of Tannerella forsythia ATCC 43037.</title>
        <authorList>
            <person name="Dewhirst F."/>
            <person name="Tanner A."/>
            <person name="Izard J."/>
            <person name="Brinkac L."/>
            <person name="Durkin A.S."/>
            <person name="Hostetler J."/>
            <person name="Shetty J."/>
            <person name="Torralba M."/>
            <person name="Gill S."/>
            <person name="Nelson K."/>
        </authorList>
    </citation>
    <scope>NUCLEOTIDE SEQUENCE [LARGE SCALE GENOMIC DNA]</scope>
    <source>
        <strain evidence="2">ATCC 43037 / JCM 10827 / CCUG 33226 / KCTC 5666 / FDC 338</strain>
    </source>
</reference>
<keyword evidence="2" id="KW-1185">Reference proteome</keyword>
<dbReference type="AlphaFoldDB" id="G8UMZ3"/>
<dbReference type="HOGENOM" id="CLU_2829793_0_0_10"/>
<sequence>MKFLLSDLLSVGKSNKNSQKTKSFGRKIDATFLLPPRESRPKNPCPILLRFFRKVDAFIAKEYKIE</sequence>
<gene>
    <name evidence="1" type="ordered locus">BFO_0715</name>
</gene>
<dbReference type="EMBL" id="CP003191">
    <property type="protein sequence ID" value="AEW20756.1"/>
    <property type="molecule type" value="Genomic_DNA"/>
</dbReference>
<dbReference type="KEGG" id="tfo:BFO_0715"/>
<evidence type="ECO:0000313" key="2">
    <source>
        <dbReference type="Proteomes" id="UP000005436"/>
    </source>
</evidence>
<dbReference type="STRING" id="203275.BFO_0715"/>
<accession>G8UMZ3</accession>
<name>G8UMZ3_TANFA</name>
<protein>
    <submittedName>
        <fullName evidence="1">Uncharacterized protein</fullName>
    </submittedName>
</protein>
<proteinExistence type="predicted"/>